<organism evidence="9 10">
    <name type="scientific">Pseudoalteromonas luteoviolacea</name>
    <dbReference type="NCBI Taxonomy" id="43657"/>
    <lineage>
        <taxon>Bacteria</taxon>
        <taxon>Pseudomonadati</taxon>
        <taxon>Pseudomonadota</taxon>
        <taxon>Gammaproteobacteria</taxon>
        <taxon>Alteromonadales</taxon>
        <taxon>Pseudoalteromonadaceae</taxon>
        <taxon>Pseudoalteromonas</taxon>
    </lineage>
</organism>
<evidence type="ECO:0000256" key="6">
    <source>
        <dbReference type="ARBA" id="ARBA00023033"/>
    </source>
</evidence>
<dbReference type="PRINTS" id="PR00465">
    <property type="entry name" value="EP450IV"/>
</dbReference>
<dbReference type="AlphaFoldDB" id="A0A0C1QDW0"/>
<keyword evidence="6 8" id="KW-0503">Monooxygenase</keyword>
<keyword evidence="5 7" id="KW-0408">Iron</keyword>
<gene>
    <name evidence="9" type="ORF">JF50_03090</name>
</gene>
<dbReference type="EMBL" id="JWIC01000003">
    <property type="protein sequence ID" value="KID58851.1"/>
    <property type="molecule type" value="Genomic_DNA"/>
</dbReference>
<evidence type="ECO:0000256" key="1">
    <source>
        <dbReference type="ARBA" id="ARBA00010617"/>
    </source>
</evidence>
<keyword evidence="4 8" id="KW-0560">Oxidoreductase</keyword>
<evidence type="ECO:0000256" key="2">
    <source>
        <dbReference type="ARBA" id="ARBA00022617"/>
    </source>
</evidence>
<comment type="similarity">
    <text evidence="1 8">Belongs to the cytochrome P450 family.</text>
</comment>
<evidence type="ECO:0000256" key="5">
    <source>
        <dbReference type="ARBA" id="ARBA00023004"/>
    </source>
</evidence>
<keyword evidence="2 7" id="KW-0349">Heme</keyword>
<feature type="binding site" description="axial binding residue" evidence="7">
    <location>
        <position position="389"/>
    </location>
    <ligand>
        <name>heme</name>
        <dbReference type="ChEBI" id="CHEBI:30413"/>
    </ligand>
    <ligandPart>
        <name>Fe</name>
        <dbReference type="ChEBI" id="CHEBI:18248"/>
    </ligandPart>
</feature>
<proteinExistence type="inferred from homology"/>
<dbReference type="OrthoDB" id="9764248at2"/>
<dbReference type="GO" id="GO:0004497">
    <property type="term" value="F:monooxygenase activity"/>
    <property type="evidence" value="ECO:0007669"/>
    <property type="project" value="UniProtKB-KW"/>
</dbReference>
<evidence type="ECO:0000256" key="4">
    <source>
        <dbReference type="ARBA" id="ARBA00023002"/>
    </source>
</evidence>
<dbReference type="GO" id="GO:0020037">
    <property type="term" value="F:heme binding"/>
    <property type="evidence" value="ECO:0007669"/>
    <property type="project" value="InterPro"/>
</dbReference>
<dbReference type="InterPro" id="IPR001128">
    <property type="entry name" value="Cyt_P450"/>
</dbReference>
<reference evidence="9 10" key="1">
    <citation type="submission" date="2014-12" db="EMBL/GenBank/DDBJ databases">
        <title>Draft Genome Sequence of Pseudoalteromonas luteoviolacea HI1.</title>
        <authorList>
            <person name="Asahina A.Y."/>
            <person name="Hadfield M.G."/>
        </authorList>
    </citation>
    <scope>NUCLEOTIDE SEQUENCE [LARGE SCALE GENOMIC DNA]</scope>
    <source>
        <strain evidence="9 10">HI1</strain>
    </source>
</reference>
<evidence type="ECO:0000256" key="3">
    <source>
        <dbReference type="ARBA" id="ARBA00022723"/>
    </source>
</evidence>
<dbReference type="GO" id="GO:0016705">
    <property type="term" value="F:oxidoreductase activity, acting on paired donors, with incorporation or reduction of molecular oxygen"/>
    <property type="evidence" value="ECO:0007669"/>
    <property type="project" value="InterPro"/>
</dbReference>
<dbReference type="Gene3D" id="1.10.630.10">
    <property type="entry name" value="Cytochrome P450"/>
    <property type="match status" value="1"/>
</dbReference>
<evidence type="ECO:0000256" key="8">
    <source>
        <dbReference type="RuleBase" id="RU000461"/>
    </source>
</evidence>
<dbReference type="Pfam" id="PF00067">
    <property type="entry name" value="p450"/>
    <property type="match status" value="1"/>
</dbReference>
<evidence type="ECO:0008006" key="11">
    <source>
        <dbReference type="Google" id="ProtNLM"/>
    </source>
</evidence>
<dbReference type="SUPFAM" id="SSF48264">
    <property type="entry name" value="Cytochrome P450"/>
    <property type="match status" value="1"/>
</dbReference>
<dbReference type="PRINTS" id="PR00385">
    <property type="entry name" value="P450"/>
</dbReference>
<comment type="cofactor">
    <cofactor evidence="7">
        <name>heme</name>
        <dbReference type="ChEBI" id="CHEBI:30413"/>
    </cofactor>
</comment>
<evidence type="ECO:0000313" key="9">
    <source>
        <dbReference type="EMBL" id="KID58851.1"/>
    </source>
</evidence>
<accession>A0A0C1QDW0</accession>
<evidence type="ECO:0000313" key="10">
    <source>
        <dbReference type="Proteomes" id="UP000031327"/>
    </source>
</evidence>
<dbReference type="InterPro" id="IPR017972">
    <property type="entry name" value="Cyt_P450_CS"/>
</dbReference>
<evidence type="ECO:0000256" key="7">
    <source>
        <dbReference type="PIRSR" id="PIRSR602403-1"/>
    </source>
</evidence>
<protein>
    <recommendedName>
        <fullName evidence="11">Cytochrome P450</fullName>
    </recommendedName>
</protein>
<dbReference type="PANTHER" id="PTHR24291">
    <property type="entry name" value="CYTOCHROME P450 FAMILY 4"/>
    <property type="match status" value="1"/>
</dbReference>
<keyword evidence="3 7" id="KW-0479">Metal-binding</keyword>
<dbReference type="RefSeq" id="WP_039608020.1">
    <property type="nucleotide sequence ID" value="NZ_JWIC01000003.1"/>
</dbReference>
<dbReference type="Proteomes" id="UP000031327">
    <property type="component" value="Unassembled WGS sequence"/>
</dbReference>
<sequence length="460" mass="52424">MKQIPKVTNKEISRLGINFMDDPANFLMTLASKFGDVLQFKLGPFKVTLLSNPSMIQDVLIGKVKQFPKSTRDTKILSKAIGQGIVTADQQTHKPLRKIAQPAFMHRRLQSYQGVFEQYALESVSELNHDETVDMAAQMERLSLQITCKTLFGLSKSELKKTSAVSDAMNELHHLLSKNFESVVNFPAWFPSPLNLRIKRARKTIEQIIDEILHKRKSEPFVDHGDLLSSLLEATDETGNSLTNENIKDHLISYFIVGHETTSNSLMWCWYCLAKYEVEANKVYKEVINHNSGEPLSFDKFPATLAFIKEVLRLFPPVWLIGARRAQEDTNLNGYKISKGDKVFISPFVVHRLNSNFDHPEHFDPRRWEQGSGHEKGSYIPFGAGHRNCIGQHFAMQEMLSVLVTYLRHARISFLDDNVNPLNINARSTLSNHDGLIMKVNKVNLKIKNIINRKHSLKTS</sequence>
<name>A0A0C1QDW0_9GAMM</name>
<dbReference type="GO" id="GO:0005506">
    <property type="term" value="F:iron ion binding"/>
    <property type="evidence" value="ECO:0007669"/>
    <property type="project" value="InterPro"/>
</dbReference>
<dbReference type="InterPro" id="IPR002403">
    <property type="entry name" value="Cyt_P450_E_grp-IV"/>
</dbReference>
<dbReference type="InterPro" id="IPR050196">
    <property type="entry name" value="Cytochrome_P450_Monoox"/>
</dbReference>
<dbReference type="PROSITE" id="PS00086">
    <property type="entry name" value="CYTOCHROME_P450"/>
    <property type="match status" value="1"/>
</dbReference>
<dbReference type="InterPro" id="IPR036396">
    <property type="entry name" value="Cyt_P450_sf"/>
</dbReference>
<dbReference type="PANTHER" id="PTHR24291:SF50">
    <property type="entry name" value="BIFUNCTIONAL ALBAFLAVENONE MONOOXYGENASE_TERPENE SYNTHASE"/>
    <property type="match status" value="1"/>
</dbReference>
<comment type="caution">
    <text evidence="9">The sequence shown here is derived from an EMBL/GenBank/DDBJ whole genome shotgun (WGS) entry which is preliminary data.</text>
</comment>